<feature type="domain" description="DUF11" evidence="2">
    <location>
        <begin position="370"/>
        <end position="493"/>
    </location>
</feature>
<dbReference type="Pfam" id="PF01345">
    <property type="entry name" value="DUF11"/>
    <property type="match status" value="7"/>
</dbReference>
<feature type="region of interest" description="Disordered" evidence="1">
    <location>
        <begin position="711"/>
        <end position="743"/>
    </location>
</feature>
<name>A0A6J7RSU5_9ZZZZ</name>
<feature type="compositionally biased region" description="Low complexity" evidence="1">
    <location>
        <begin position="973"/>
        <end position="987"/>
    </location>
</feature>
<feature type="region of interest" description="Disordered" evidence="1">
    <location>
        <begin position="968"/>
        <end position="998"/>
    </location>
</feature>
<sequence>MTATNNGAANATNVQLTDPIPGAVTLSAGPTVSAGSGNASNVGGTITARLGSGASSSDGGTLAPGASATVTFDATINADRPLGDVITNTGTLNFVSPDLGLPISTVASAETTVTYPDPGIVKTISSSAGGAYTFDVTVTNQGTLPTIGPVTVSDTRGGAFTGGYTMSGSGWSCPSSASPCTRSDVLVPGASYPPITVVANYTPGGSVLNTAAVSGGGEPTDANSPALLNDASTTGVPSAPLATLALNKSVEESAVSAGSLVTFNLLVRNSGPSAGTGTTVVDTLPAGLGFVSATSTAGSCSSAPGASGTTTISCALGTLAVNDEERITLVARAQDSVAGTTVTNSATANSEITISPPTDTVTVDVRPLADMALTKSASVAIANPGDPITYTLTATNNGPGAATNVEIGDSLPAAMDASATVATPSAGGACTRTASQVSCLWSGSTAAAEQRTVTVTTSALPDVAAADRKSVNRAEVLSLTDDPNPSNNADEAVVTVTPAADLAVKVNGPGEIEAGGEGEMIFTTTNNGPTAAAGSQLVATIPSQMTPIAAPAGCTIAGQKVTCQLGTINNAASAIRTVRVRVSDSADNVQKTVTASVSTSVDDPVASNNTDMTPLVAAPVADLSITKTASVASVTPGGNVIFTLTIANAGPSTSTGAEIVDDLPQGMTPTAAYSTDANGCKIVERKVTCPLGDVVPGGTAIVQITAKVSSTQPNSTMANSADVVPGPERDKSSKNNSASASVEVDGGKNGAYLSVSKTLATAAPHSSAPLTYLIRVTNSGSASAGSVDLSDVPSGSYKLVSIKPSQGHCSGLRCDLGTIKTDAHATVTLKIMVPGGTVTNTAYAKAEGHPTNSESSNVEVAIDRSRIAISATTSDARPSVGSKVRISFKVRNLSKAFANSVRVCSRVPSSLGFVSAANGGRRSKGTICWTVGNLAPSIASKSARAFSASAASTSKTVSYLATVKSGGTAKPRATAAGSNVSSVSGATRLSPSGGGITG</sequence>
<feature type="domain" description="DUF11" evidence="2">
    <location>
        <begin position="753"/>
        <end position="852"/>
    </location>
</feature>
<dbReference type="NCBIfam" id="TIGR01451">
    <property type="entry name" value="B_ant_repeat"/>
    <property type="match status" value="4"/>
</dbReference>
<dbReference type="InterPro" id="IPR013783">
    <property type="entry name" value="Ig-like_fold"/>
</dbReference>
<dbReference type="PANTHER" id="PTHR34819">
    <property type="entry name" value="LARGE CYSTEINE-RICH PERIPLASMIC PROTEIN OMCB"/>
    <property type="match status" value="1"/>
</dbReference>
<feature type="domain" description="DUF11" evidence="2">
    <location>
        <begin position="1"/>
        <end position="92"/>
    </location>
</feature>
<reference evidence="3" key="1">
    <citation type="submission" date="2020-05" db="EMBL/GenBank/DDBJ databases">
        <authorList>
            <person name="Chiriac C."/>
            <person name="Salcher M."/>
            <person name="Ghai R."/>
            <person name="Kavagutti S V."/>
        </authorList>
    </citation>
    <scope>NUCLEOTIDE SEQUENCE</scope>
</reference>
<dbReference type="AlphaFoldDB" id="A0A6J7RSU5"/>
<feature type="domain" description="DUF11" evidence="2">
    <location>
        <begin position="501"/>
        <end position="611"/>
    </location>
</feature>
<organism evidence="3">
    <name type="scientific">freshwater metagenome</name>
    <dbReference type="NCBI Taxonomy" id="449393"/>
    <lineage>
        <taxon>unclassified sequences</taxon>
        <taxon>metagenomes</taxon>
        <taxon>ecological metagenomes</taxon>
    </lineage>
</organism>
<dbReference type="PANTHER" id="PTHR34819:SF3">
    <property type="entry name" value="CELL SURFACE PROTEIN"/>
    <property type="match status" value="1"/>
</dbReference>
<feature type="domain" description="DUF11" evidence="2">
    <location>
        <begin position="622"/>
        <end position="742"/>
    </location>
</feature>
<feature type="domain" description="DUF11" evidence="2">
    <location>
        <begin position="244"/>
        <end position="351"/>
    </location>
</feature>
<gene>
    <name evidence="3" type="ORF">UFOPK4175_00404</name>
</gene>
<dbReference type="Gene3D" id="2.60.40.10">
    <property type="entry name" value="Immunoglobulins"/>
    <property type="match status" value="1"/>
</dbReference>
<proteinExistence type="predicted"/>
<evidence type="ECO:0000256" key="1">
    <source>
        <dbReference type="SAM" id="MobiDB-lite"/>
    </source>
</evidence>
<feature type="domain" description="DUF11" evidence="2">
    <location>
        <begin position="867"/>
        <end position="965"/>
    </location>
</feature>
<dbReference type="EMBL" id="CAFBPX010000050">
    <property type="protein sequence ID" value="CAB5031805.1"/>
    <property type="molecule type" value="Genomic_DNA"/>
</dbReference>
<dbReference type="InterPro" id="IPR001434">
    <property type="entry name" value="OmcB-like_DUF11"/>
</dbReference>
<dbReference type="InterPro" id="IPR051172">
    <property type="entry name" value="Chlamydia_OmcB"/>
</dbReference>
<accession>A0A6J7RSU5</accession>
<dbReference type="InterPro" id="IPR047589">
    <property type="entry name" value="DUF11_rpt"/>
</dbReference>
<evidence type="ECO:0000313" key="3">
    <source>
        <dbReference type="EMBL" id="CAB5031805.1"/>
    </source>
</evidence>
<evidence type="ECO:0000259" key="2">
    <source>
        <dbReference type="Pfam" id="PF01345"/>
    </source>
</evidence>
<protein>
    <submittedName>
        <fullName evidence="3">Unannotated protein</fullName>
    </submittedName>
</protein>